<evidence type="ECO:0000256" key="4">
    <source>
        <dbReference type="ARBA" id="ARBA00022598"/>
    </source>
</evidence>
<protein>
    <recommendedName>
        <fullName evidence="3">CTP synthase (glutamine hydrolyzing)</fullName>
        <ecNumber evidence="3">6.3.4.2</ecNumber>
    </recommendedName>
    <alternativeName>
        <fullName evidence="13">Cytidine 5'-triphosphate synthase</fullName>
    </alternativeName>
    <alternativeName>
        <fullName evidence="14">Cytidine triphosphate synthetase</fullName>
    </alternativeName>
    <alternativeName>
        <fullName evidence="12">UTP--ammonia ligase</fullName>
    </alternativeName>
</protein>
<comment type="catalytic activity">
    <reaction evidence="11">
        <text>UTP + L-glutamine + ATP + H2O = CTP + L-glutamate + ADP + phosphate + 2 H(+)</text>
        <dbReference type="Rhea" id="RHEA:26426"/>
        <dbReference type="ChEBI" id="CHEBI:15377"/>
        <dbReference type="ChEBI" id="CHEBI:15378"/>
        <dbReference type="ChEBI" id="CHEBI:29985"/>
        <dbReference type="ChEBI" id="CHEBI:30616"/>
        <dbReference type="ChEBI" id="CHEBI:37563"/>
        <dbReference type="ChEBI" id="CHEBI:43474"/>
        <dbReference type="ChEBI" id="CHEBI:46398"/>
        <dbReference type="ChEBI" id="CHEBI:58359"/>
        <dbReference type="ChEBI" id="CHEBI:456216"/>
        <dbReference type="EC" id="6.3.4.2"/>
    </reaction>
</comment>
<reference evidence="17 18" key="1">
    <citation type="submission" date="2019-08" db="EMBL/GenBank/DDBJ databases">
        <title>Highly reduced genomes of protist endosymbionts show evolutionary convergence.</title>
        <authorList>
            <person name="George E."/>
            <person name="Husnik F."/>
            <person name="Tashyreva D."/>
            <person name="Prokopchuk G."/>
            <person name="Horak A."/>
            <person name="Kwong W.K."/>
            <person name="Lukes J."/>
            <person name="Keeling P.J."/>
        </authorList>
    </citation>
    <scope>NUCLEOTIDE SEQUENCE [LARGE SCALE GENOMIC DNA]</scope>
    <source>
        <strain evidence="17">1604HC</strain>
    </source>
</reference>
<evidence type="ECO:0000256" key="10">
    <source>
        <dbReference type="ARBA" id="ARBA00022975"/>
    </source>
</evidence>
<dbReference type="Gene3D" id="3.40.50.880">
    <property type="match status" value="1"/>
</dbReference>
<keyword evidence="8" id="KW-0460">Magnesium</keyword>
<keyword evidence="6" id="KW-0547">Nucleotide-binding</keyword>
<keyword evidence="7" id="KW-0067">ATP-binding</keyword>
<evidence type="ECO:0000256" key="3">
    <source>
        <dbReference type="ARBA" id="ARBA00012291"/>
    </source>
</evidence>
<evidence type="ECO:0000256" key="13">
    <source>
        <dbReference type="ARBA" id="ARBA00079941"/>
    </source>
</evidence>
<dbReference type="InterPro" id="IPR027417">
    <property type="entry name" value="P-loop_NTPase"/>
</dbReference>
<dbReference type="EMBL" id="CP043314">
    <property type="protein sequence ID" value="QEK38853.1"/>
    <property type="molecule type" value="Genomic_DNA"/>
</dbReference>
<dbReference type="CDD" id="cd01746">
    <property type="entry name" value="GATase1_CTP_Synthase"/>
    <property type="match status" value="1"/>
</dbReference>
<dbReference type="EC" id="6.3.4.2" evidence="3"/>
<dbReference type="GO" id="GO:0005829">
    <property type="term" value="C:cytosol"/>
    <property type="evidence" value="ECO:0007669"/>
    <property type="project" value="TreeGrafter"/>
</dbReference>
<dbReference type="Pfam" id="PF06418">
    <property type="entry name" value="CTP_synth_N"/>
    <property type="match status" value="1"/>
</dbReference>
<dbReference type="NCBIfam" id="TIGR00337">
    <property type="entry name" value="PyrG"/>
    <property type="match status" value="1"/>
</dbReference>
<evidence type="ECO:0000256" key="7">
    <source>
        <dbReference type="ARBA" id="ARBA00022840"/>
    </source>
</evidence>
<evidence type="ECO:0000256" key="14">
    <source>
        <dbReference type="ARBA" id="ARBA00083191"/>
    </source>
</evidence>
<dbReference type="GO" id="GO:0019856">
    <property type="term" value="P:pyrimidine nucleobase biosynthetic process"/>
    <property type="evidence" value="ECO:0007669"/>
    <property type="project" value="TreeGrafter"/>
</dbReference>
<evidence type="ECO:0000259" key="15">
    <source>
        <dbReference type="Pfam" id="PF00117"/>
    </source>
</evidence>
<dbReference type="CDD" id="cd03113">
    <property type="entry name" value="CTPS_N"/>
    <property type="match status" value="1"/>
</dbReference>
<keyword evidence="9" id="KW-0315">Glutamine amidotransferase</keyword>
<dbReference type="RefSeq" id="WP_148971976.1">
    <property type="nucleotide sequence ID" value="NZ_CP043314.1"/>
</dbReference>
<dbReference type="InterPro" id="IPR004468">
    <property type="entry name" value="CTP_synthase"/>
</dbReference>
<dbReference type="InterPro" id="IPR017456">
    <property type="entry name" value="CTP_synthase_N"/>
</dbReference>
<dbReference type="GO" id="GO:0046872">
    <property type="term" value="F:metal ion binding"/>
    <property type="evidence" value="ECO:0007669"/>
    <property type="project" value="UniProtKB-KW"/>
</dbReference>
<evidence type="ECO:0000313" key="17">
    <source>
        <dbReference type="EMBL" id="QEK38853.1"/>
    </source>
</evidence>
<accession>A0A5C0UH28</accession>
<dbReference type="SUPFAM" id="SSF52317">
    <property type="entry name" value="Class I glutamine amidotransferase-like"/>
    <property type="match status" value="1"/>
</dbReference>
<dbReference type="AlphaFoldDB" id="A0A5C0UH28"/>
<proteinExistence type="inferred from homology"/>
<keyword evidence="10" id="KW-0665">Pyrimidine biosynthesis</keyword>
<dbReference type="Pfam" id="PF00117">
    <property type="entry name" value="GATase"/>
    <property type="match status" value="1"/>
</dbReference>
<dbReference type="Proteomes" id="UP000324924">
    <property type="component" value="Chromosome"/>
</dbReference>
<evidence type="ECO:0000313" key="18">
    <source>
        <dbReference type="Proteomes" id="UP000324924"/>
    </source>
</evidence>
<evidence type="ECO:0000256" key="12">
    <source>
        <dbReference type="ARBA" id="ARBA00075170"/>
    </source>
</evidence>
<dbReference type="OrthoDB" id="9801107at2"/>
<keyword evidence="4 17" id="KW-0436">Ligase</keyword>
<evidence type="ECO:0000256" key="6">
    <source>
        <dbReference type="ARBA" id="ARBA00022741"/>
    </source>
</evidence>
<dbReference type="InterPro" id="IPR029062">
    <property type="entry name" value="Class_I_gatase-like"/>
</dbReference>
<dbReference type="PROSITE" id="PS51273">
    <property type="entry name" value="GATASE_TYPE_1"/>
    <property type="match status" value="1"/>
</dbReference>
<dbReference type="SUPFAM" id="SSF52540">
    <property type="entry name" value="P-loop containing nucleoside triphosphate hydrolases"/>
    <property type="match status" value="1"/>
</dbReference>
<dbReference type="FunFam" id="3.40.50.300:FF:000009">
    <property type="entry name" value="CTP synthase"/>
    <property type="match status" value="1"/>
</dbReference>
<dbReference type="PANTHER" id="PTHR11550:SF0">
    <property type="entry name" value="CTP SYNTHASE-RELATED"/>
    <property type="match status" value="1"/>
</dbReference>
<evidence type="ECO:0000256" key="11">
    <source>
        <dbReference type="ARBA" id="ARBA00047781"/>
    </source>
</evidence>
<comment type="similarity">
    <text evidence="2">Belongs to the CTP synthase family.</text>
</comment>
<dbReference type="NCBIfam" id="NF003792">
    <property type="entry name" value="PRK05380.1"/>
    <property type="match status" value="1"/>
</dbReference>
<evidence type="ECO:0000256" key="9">
    <source>
        <dbReference type="ARBA" id="ARBA00022962"/>
    </source>
</evidence>
<dbReference type="PANTHER" id="PTHR11550">
    <property type="entry name" value="CTP SYNTHASE"/>
    <property type="match status" value="1"/>
</dbReference>
<name>A0A5C0UH28_9PROT</name>
<evidence type="ECO:0000256" key="8">
    <source>
        <dbReference type="ARBA" id="ARBA00022842"/>
    </source>
</evidence>
<dbReference type="InterPro" id="IPR033828">
    <property type="entry name" value="GATase1_CTP_Synthase"/>
</dbReference>
<evidence type="ECO:0000256" key="1">
    <source>
        <dbReference type="ARBA" id="ARBA00005171"/>
    </source>
</evidence>
<comment type="pathway">
    <text evidence="1">Pyrimidine metabolism; CTP biosynthesis via de novo pathway; CTP from UDP: step 2/2.</text>
</comment>
<dbReference type="InterPro" id="IPR017926">
    <property type="entry name" value="GATASE"/>
</dbReference>
<dbReference type="Gene3D" id="3.40.50.300">
    <property type="entry name" value="P-loop containing nucleotide triphosphate hydrolases"/>
    <property type="match status" value="1"/>
</dbReference>
<keyword evidence="18" id="KW-1185">Reference proteome</keyword>
<evidence type="ECO:0000259" key="16">
    <source>
        <dbReference type="Pfam" id="PF06418"/>
    </source>
</evidence>
<feature type="domain" description="CTP synthase N-terminal" evidence="16">
    <location>
        <begin position="18"/>
        <end position="283"/>
    </location>
</feature>
<gene>
    <name evidence="17" type="ORF">FZC36_00135</name>
</gene>
<organism evidence="17 18">
    <name type="scientific">Candidatus Nesciobacter abundans</name>
    <dbReference type="NCBI Taxonomy" id="2601668"/>
    <lineage>
        <taxon>Bacteria</taxon>
        <taxon>Pseudomonadati</taxon>
        <taxon>Pseudomonadota</taxon>
        <taxon>Alphaproteobacteria</taxon>
        <taxon>Holosporales</taxon>
        <taxon>Holosporaceae</taxon>
        <taxon>Candidatus Nesciobacter</taxon>
    </lineage>
</organism>
<evidence type="ECO:0000256" key="2">
    <source>
        <dbReference type="ARBA" id="ARBA00007533"/>
    </source>
</evidence>
<dbReference type="GO" id="GO:0044210">
    <property type="term" value="P:'de novo' CTP biosynthetic process"/>
    <property type="evidence" value="ECO:0007669"/>
    <property type="project" value="UniProtKB-UniPathway"/>
</dbReference>
<dbReference type="GO" id="GO:0042802">
    <property type="term" value="F:identical protein binding"/>
    <property type="evidence" value="ECO:0007669"/>
    <property type="project" value="TreeGrafter"/>
</dbReference>
<sequence>MTELNKNNKKNQSKVSTIFITGGVMSSLGKGITASSIALLLKSRGYNVCLRKLEPYLNVDAGTLSPEQHGEVFVTEDGTETDMDIGNYERFANVKCNKHDYITSGRIFSEVITAERRGDYLGKTVQIIPHITEKISEIINSNIPEGTDFLICEIGGTVGDIEGLPFLEAIKKQAGLQNQKGQKNDRNSLFIHLALMPYIESANELKTKPVQHSVRELQRSGIQPDMIICRSERNTNSDWKKKISMFANVDESNIFGAWTQKSLYEVVNQYHEDGLDAQICDFFQKNQNASSIGEILEVVRKEPIREKELKIAIITKYQNIKDSYFSVTEAVKHAALFHRTKFTLEAIDTSEVSNYSGLKDFDACIVPGGFGARGTKEKISALKFARENNIPCLGICLGMQLMIVEALQNICNIDTNSSEFVKSKNPAVGLIDEWTESQKGGTMRLGSYPCTLTGVLKDIYDQGLISERHRHRYEVNHSFYKKNLEAIFELGAWSPDKSLLEGVAIKEHPFFVGVQFHPEFQSSMTNPHPLFRKLVEAGLKRSDSNK</sequence>
<dbReference type="GO" id="GO:0005524">
    <property type="term" value="F:ATP binding"/>
    <property type="evidence" value="ECO:0007669"/>
    <property type="project" value="UniProtKB-KW"/>
</dbReference>
<dbReference type="KEGG" id="nabu:FZC36_00135"/>
<feature type="domain" description="Glutamine amidotransferase" evidence="15">
    <location>
        <begin position="320"/>
        <end position="536"/>
    </location>
</feature>
<dbReference type="UniPathway" id="UPA00159">
    <property type="reaction ID" value="UER00277"/>
</dbReference>
<keyword evidence="5" id="KW-0479">Metal-binding</keyword>
<dbReference type="GO" id="GO:0003883">
    <property type="term" value="F:CTP synthase activity"/>
    <property type="evidence" value="ECO:0007669"/>
    <property type="project" value="UniProtKB-EC"/>
</dbReference>
<evidence type="ECO:0000256" key="5">
    <source>
        <dbReference type="ARBA" id="ARBA00022723"/>
    </source>
</evidence>